<evidence type="ECO:0000313" key="2">
    <source>
        <dbReference type="Proteomes" id="UP000503447"/>
    </source>
</evidence>
<accession>A0A6M5YWD7</accession>
<organism evidence="1 2">
    <name type="scientific">Frigoriglobus tundricola</name>
    <dbReference type="NCBI Taxonomy" id="2774151"/>
    <lineage>
        <taxon>Bacteria</taxon>
        <taxon>Pseudomonadati</taxon>
        <taxon>Planctomycetota</taxon>
        <taxon>Planctomycetia</taxon>
        <taxon>Gemmatales</taxon>
        <taxon>Gemmataceae</taxon>
        <taxon>Frigoriglobus</taxon>
    </lineage>
</organism>
<evidence type="ECO:0000313" key="1">
    <source>
        <dbReference type="EMBL" id="QJW98248.1"/>
    </source>
</evidence>
<dbReference type="Proteomes" id="UP000503447">
    <property type="component" value="Chromosome"/>
</dbReference>
<name>A0A6M5YWD7_9BACT</name>
<gene>
    <name evidence="1" type="ORF">FTUN_5834</name>
</gene>
<keyword evidence="2" id="KW-1185">Reference proteome</keyword>
<dbReference type="RefSeq" id="WP_171473473.1">
    <property type="nucleotide sequence ID" value="NZ_CP053452.2"/>
</dbReference>
<reference evidence="2" key="1">
    <citation type="submission" date="2020-05" db="EMBL/GenBank/DDBJ databases">
        <title>Frigoriglobus tundricola gen. nov., sp. nov., a psychrotolerant cellulolytic planctomycete of the family Gemmataceae with two divergent copies of 16S rRNA gene.</title>
        <authorList>
            <person name="Kulichevskaya I.S."/>
            <person name="Ivanova A.A."/>
            <person name="Naumoff D.G."/>
            <person name="Beletsky A.V."/>
            <person name="Rijpstra W.I.C."/>
            <person name="Sinninghe Damste J.S."/>
            <person name="Mardanov A.V."/>
            <person name="Ravin N.V."/>
            <person name="Dedysh S.N."/>
        </authorList>
    </citation>
    <scope>NUCLEOTIDE SEQUENCE [LARGE SCALE GENOMIC DNA]</scope>
    <source>
        <strain evidence="2">PL17</strain>
    </source>
</reference>
<sequence>MRGTGPVTWGGEVVYAYFTTSTGVTRVRVSADEADRLDVVEGLRVRIALPGAEPTDGLIVRVRREPPFVWVELTSLTRTATLAG</sequence>
<dbReference type="KEGG" id="ftj:FTUN_5834"/>
<proteinExistence type="predicted"/>
<protein>
    <submittedName>
        <fullName evidence="1">Uncharacterized protein</fullName>
    </submittedName>
</protein>
<dbReference type="AlphaFoldDB" id="A0A6M5YWD7"/>
<dbReference type="EMBL" id="CP053452">
    <property type="protein sequence ID" value="QJW98248.1"/>
    <property type="molecule type" value="Genomic_DNA"/>
</dbReference>